<evidence type="ECO:0000313" key="2">
    <source>
        <dbReference type="EMBL" id="KAG1535356.1"/>
    </source>
</evidence>
<feature type="compositionally biased region" description="Basic residues" evidence="1">
    <location>
        <begin position="125"/>
        <end position="139"/>
    </location>
</feature>
<gene>
    <name evidence="2" type="ORF">G6F50_015328</name>
</gene>
<accession>A0A9P7C4Y4</accession>
<evidence type="ECO:0000313" key="3">
    <source>
        <dbReference type="Proteomes" id="UP000740926"/>
    </source>
</evidence>
<dbReference type="EMBL" id="JAANIU010008311">
    <property type="protein sequence ID" value="KAG1535356.1"/>
    <property type="molecule type" value="Genomic_DNA"/>
</dbReference>
<evidence type="ECO:0000256" key="1">
    <source>
        <dbReference type="SAM" id="MobiDB-lite"/>
    </source>
</evidence>
<reference evidence="2 3" key="1">
    <citation type="journal article" date="2020" name="Microb. Genom.">
        <title>Genetic diversity of clinical and environmental Mucorales isolates obtained from an investigation of mucormycosis cases among solid organ transplant recipients.</title>
        <authorList>
            <person name="Nguyen M.H."/>
            <person name="Kaul D."/>
            <person name="Muto C."/>
            <person name="Cheng S.J."/>
            <person name="Richter R.A."/>
            <person name="Bruno V.M."/>
            <person name="Liu G."/>
            <person name="Beyhan S."/>
            <person name="Sundermann A.J."/>
            <person name="Mounaud S."/>
            <person name="Pasculle A.W."/>
            <person name="Nierman W.C."/>
            <person name="Driscoll E."/>
            <person name="Cumbie R."/>
            <person name="Clancy C.J."/>
            <person name="Dupont C.L."/>
        </authorList>
    </citation>
    <scope>NUCLEOTIDE SEQUENCE [LARGE SCALE GENOMIC DNA]</scope>
    <source>
        <strain evidence="2 3">GL24</strain>
    </source>
</reference>
<comment type="caution">
    <text evidence="2">The sequence shown here is derived from an EMBL/GenBank/DDBJ whole genome shotgun (WGS) entry which is preliminary data.</text>
</comment>
<feature type="region of interest" description="Disordered" evidence="1">
    <location>
        <begin position="156"/>
        <end position="182"/>
    </location>
</feature>
<feature type="compositionally biased region" description="Polar residues" evidence="1">
    <location>
        <begin position="173"/>
        <end position="182"/>
    </location>
</feature>
<name>A0A9P7C4Y4_9FUNG</name>
<feature type="region of interest" description="Disordered" evidence="1">
    <location>
        <begin position="106"/>
        <end position="142"/>
    </location>
</feature>
<organism evidence="2 3">
    <name type="scientific">Rhizopus delemar</name>
    <dbReference type="NCBI Taxonomy" id="936053"/>
    <lineage>
        <taxon>Eukaryota</taxon>
        <taxon>Fungi</taxon>
        <taxon>Fungi incertae sedis</taxon>
        <taxon>Mucoromycota</taxon>
        <taxon>Mucoromycotina</taxon>
        <taxon>Mucoromycetes</taxon>
        <taxon>Mucorales</taxon>
        <taxon>Mucorineae</taxon>
        <taxon>Rhizopodaceae</taxon>
        <taxon>Rhizopus</taxon>
    </lineage>
</organism>
<keyword evidence="3" id="KW-1185">Reference proteome</keyword>
<dbReference type="AlphaFoldDB" id="A0A9P7C4Y4"/>
<dbReference type="Proteomes" id="UP000740926">
    <property type="component" value="Unassembled WGS sequence"/>
</dbReference>
<sequence>MSIRLSYSLRARLLFFLLAAIAVGALVQGAIAYRSTLAQADDIFDSLLQRTALFARCRRPDHPALDPGRPAGLQFALAPPAARPDCAGVLRRPDGRHYVPRVFAGHAVPGDPGRAGHGRAQAHGARARPAHHRPHRRGRSPADADHLVRGQLVAAPRQACPRPGGGAAARGPVSSQRAGPAR</sequence>
<proteinExistence type="predicted"/>
<protein>
    <submittedName>
        <fullName evidence="2">Uncharacterized protein</fullName>
    </submittedName>
</protein>